<dbReference type="SUPFAM" id="SSF57625">
    <property type="entry name" value="Invertebrate chitin-binding proteins"/>
    <property type="match status" value="3"/>
</dbReference>
<sequence>MTAQSIVTFLLLCCAYVAQAAVDCRTTGAGRFADPDDEKCKNYTLCIYVRASDSYLAYNAVCPSISLFNPHISRCTAPTNYVCNHTILVPNPEPTTICTYDGFIADPEPTNCTTYIQCVKIKGEFTQLRHRCPWTTYFNPNTTLCESNYTCTRFTCTTPGRIPDLADFTCRKYYYCVQLFNGTFAQFTYSCPENSFFNPTTKLCTTHYSCR</sequence>
<evidence type="ECO:0000256" key="1">
    <source>
        <dbReference type="SAM" id="SignalP"/>
    </source>
</evidence>
<dbReference type="GO" id="GO:0005576">
    <property type="term" value="C:extracellular region"/>
    <property type="evidence" value="ECO:0007669"/>
    <property type="project" value="InterPro"/>
</dbReference>
<evidence type="ECO:0000259" key="2">
    <source>
        <dbReference type="PROSITE" id="PS50940"/>
    </source>
</evidence>
<feature type="chain" id="PRO_5012359172" description="Chitin-binding type-2 domain-containing protein" evidence="1">
    <location>
        <begin position="21"/>
        <end position="211"/>
    </location>
</feature>
<dbReference type="Pfam" id="PF01607">
    <property type="entry name" value="CBM_14"/>
    <property type="match status" value="3"/>
</dbReference>
<protein>
    <recommendedName>
        <fullName evidence="2">Chitin-binding type-2 domain-containing protein</fullName>
    </recommendedName>
</protein>
<dbReference type="AlphaFoldDB" id="A0A2A4JMS6"/>
<dbReference type="SMART" id="SM00494">
    <property type="entry name" value="ChtBD2"/>
    <property type="match status" value="3"/>
</dbReference>
<dbReference type="PROSITE" id="PS50940">
    <property type="entry name" value="CHIT_BIND_II"/>
    <property type="match status" value="2"/>
</dbReference>
<dbReference type="InterPro" id="IPR036508">
    <property type="entry name" value="Chitin-bd_dom_sf"/>
</dbReference>
<gene>
    <name evidence="3" type="ORF">B5V51_150</name>
</gene>
<reference evidence="3" key="1">
    <citation type="submission" date="2017-09" db="EMBL/GenBank/DDBJ databases">
        <title>Contemporary evolution of a Lepidopteran species, Heliothis virescens, in response to modern agricultural practices.</title>
        <authorList>
            <person name="Fritz M.L."/>
            <person name="Deyonke A.M."/>
            <person name="Papanicolaou A."/>
            <person name="Micinski S."/>
            <person name="Westbrook J."/>
            <person name="Gould F."/>
        </authorList>
    </citation>
    <scope>NUCLEOTIDE SEQUENCE [LARGE SCALE GENOMIC DNA]</scope>
    <source>
        <strain evidence="3">HvINT-</strain>
        <tissue evidence="3">Whole body</tissue>
    </source>
</reference>
<organism evidence="3">
    <name type="scientific">Heliothis virescens</name>
    <name type="common">Tobacco budworm moth</name>
    <dbReference type="NCBI Taxonomy" id="7102"/>
    <lineage>
        <taxon>Eukaryota</taxon>
        <taxon>Metazoa</taxon>
        <taxon>Ecdysozoa</taxon>
        <taxon>Arthropoda</taxon>
        <taxon>Hexapoda</taxon>
        <taxon>Insecta</taxon>
        <taxon>Pterygota</taxon>
        <taxon>Neoptera</taxon>
        <taxon>Endopterygota</taxon>
        <taxon>Lepidoptera</taxon>
        <taxon>Glossata</taxon>
        <taxon>Ditrysia</taxon>
        <taxon>Noctuoidea</taxon>
        <taxon>Noctuidae</taxon>
        <taxon>Heliothinae</taxon>
        <taxon>Heliothis</taxon>
    </lineage>
</organism>
<accession>A0A2A4JMS6</accession>
<feature type="signal peptide" evidence="1">
    <location>
        <begin position="1"/>
        <end position="20"/>
    </location>
</feature>
<feature type="domain" description="Chitin-binding type-2" evidence="2">
    <location>
        <begin position="21"/>
        <end position="85"/>
    </location>
</feature>
<keyword evidence="1" id="KW-0732">Signal</keyword>
<evidence type="ECO:0000313" key="3">
    <source>
        <dbReference type="EMBL" id="PCG73086.1"/>
    </source>
</evidence>
<dbReference type="EMBL" id="NWSH01001018">
    <property type="protein sequence ID" value="PCG73086.1"/>
    <property type="molecule type" value="Genomic_DNA"/>
</dbReference>
<dbReference type="Gene3D" id="2.170.140.10">
    <property type="entry name" value="Chitin binding domain"/>
    <property type="match status" value="3"/>
</dbReference>
<dbReference type="InterPro" id="IPR002557">
    <property type="entry name" value="Chitin-bd_dom"/>
</dbReference>
<feature type="domain" description="Chitin-binding type-2" evidence="2">
    <location>
        <begin position="95"/>
        <end position="153"/>
    </location>
</feature>
<name>A0A2A4JMS6_HELVI</name>
<proteinExistence type="predicted"/>
<comment type="caution">
    <text evidence="3">The sequence shown here is derived from an EMBL/GenBank/DDBJ whole genome shotgun (WGS) entry which is preliminary data.</text>
</comment>
<dbReference type="GO" id="GO:0008061">
    <property type="term" value="F:chitin binding"/>
    <property type="evidence" value="ECO:0007669"/>
    <property type="project" value="InterPro"/>
</dbReference>